<comment type="caution">
    <text evidence="4">The sequence shown here is derived from an EMBL/GenBank/DDBJ whole genome shotgun (WGS) entry which is preliminary data.</text>
</comment>
<dbReference type="InterPro" id="IPR058647">
    <property type="entry name" value="BSH_CzcB-like"/>
</dbReference>
<dbReference type="Pfam" id="PF25973">
    <property type="entry name" value="BSH_CzcB"/>
    <property type="match status" value="1"/>
</dbReference>
<evidence type="ECO:0000313" key="5">
    <source>
        <dbReference type="Proteomes" id="UP000323161"/>
    </source>
</evidence>
<dbReference type="AlphaFoldDB" id="A0A5B0VIN1"/>
<sequence>MIRQYSKWLVLLAAIGLLALVFIYNNQKMAEQANRPIPVQEEVSHAADVAIMKVTNDRYAVTVEGFGIAEPHNRMTLTAQVSGRVEDIAEAFETGLSVNAGDLLLTLESSDYRSALANAENDLASARVDLQEAEREAEQARIEWKSSGLDGEPDSPLVLHEPQVTAARAALTMAEAAVASARKDLEQTQIRAPFDALIVTRSVAPGSYLQAGGEVAELYSTDRVEIAIPLSQRDWSNLPDVLTLDKREWPVSLTSVETGQQWEGYIRRAEQHLDDTSRQQSLIAALDLPLKQTPALSPGTFVQAEITGREQENLWRLPSSALSQRGEIWYESNGVLRKFSAETLATDKDAIYIRPPTSLMGQQVNVLTHPLSSYLPGMAVNPVEAAHE</sequence>
<name>A0A5B0VIN1_9GAMM</name>
<proteinExistence type="inferred from homology"/>
<keyword evidence="2" id="KW-0175">Coiled coil</keyword>
<dbReference type="PANTHER" id="PTHR30469:SF12">
    <property type="entry name" value="MULTIDRUG RESISTANCE PROTEIN MDTA"/>
    <property type="match status" value="1"/>
</dbReference>
<reference evidence="4 5" key="1">
    <citation type="submission" date="2019-08" db="EMBL/GenBank/DDBJ databases">
        <title>Marinobacter ZYF650 sp. nov., a marine bacterium isolated from seawater of the Mariana trench.</title>
        <authorList>
            <person name="Ahmad W."/>
        </authorList>
    </citation>
    <scope>NUCLEOTIDE SEQUENCE [LARGE SCALE GENOMIC DNA]</scope>
    <source>
        <strain evidence="4 5">ZYF650</strain>
    </source>
</reference>
<evidence type="ECO:0000256" key="1">
    <source>
        <dbReference type="ARBA" id="ARBA00009477"/>
    </source>
</evidence>
<evidence type="ECO:0000313" key="4">
    <source>
        <dbReference type="EMBL" id="KAA1173779.1"/>
    </source>
</evidence>
<dbReference type="EMBL" id="VTUU01000004">
    <property type="protein sequence ID" value="KAA1173779.1"/>
    <property type="molecule type" value="Genomic_DNA"/>
</dbReference>
<dbReference type="Gene3D" id="1.10.287.470">
    <property type="entry name" value="Helix hairpin bin"/>
    <property type="match status" value="1"/>
</dbReference>
<dbReference type="PANTHER" id="PTHR30469">
    <property type="entry name" value="MULTIDRUG RESISTANCE PROTEIN MDTA"/>
    <property type="match status" value="1"/>
</dbReference>
<dbReference type="RefSeq" id="WP_149600175.1">
    <property type="nucleotide sequence ID" value="NZ_VTUU01000004.1"/>
</dbReference>
<feature type="domain" description="CzcB-like barrel-sandwich hybrid" evidence="3">
    <location>
        <begin position="77"/>
        <end position="215"/>
    </location>
</feature>
<dbReference type="GO" id="GO:0015562">
    <property type="term" value="F:efflux transmembrane transporter activity"/>
    <property type="evidence" value="ECO:0007669"/>
    <property type="project" value="TreeGrafter"/>
</dbReference>
<feature type="coiled-coil region" evidence="2">
    <location>
        <begin position="116"/>
        <end position="143"/>
    </location>
</feature>
<accession>A0A5B0VIN1</accession>
<dbReference type="InterPro" id="IPR006143">
    <property type="entry name" value="RND_pump_MFP"/>
</dbReference>
<dbReference type="NCBIfam" id="TIGR01730">
    <property type="entry name" value="RND_mfp"/>
    <property type="match status" value="1"/>
</dbReference>
<dbReference type="Gene3D" id="2.40.30.170">
    <property type="match status" value="1"/>
</dbReference>
<comment type="similarity">
    <text evidence="1">Belongs to the membrane fusion protein (MFP) (TC 8.A.1) family.</text>
</comment>
<evidence type="ECO:0000259" key="3">
    <source>
        <dbReference type="Pfam" id="PF25973"/>
    </source>
</evidence>
<gene>
    <name evidence="4" type="ORF">FWJ25_10160</name>
</gene>
<dbReference type="Gene3D" id="2.40.50.100">
    <property type="match status" value="1"/>
</dbReference>
<protein>
    <submittedName>
        <fullName evidence="4">Efflux RND transporter periplasmic adaptor subunit</fullName>
    </submittedName>
</protein>
<evidence type="ECO:0000256" key="2">
    <source>
        <dbReference type="SAM" id="Coils"/>
    </source>
</evidence>
<dbReference type="SUPFAM" id="SSF111369">
    <property type="entry name" value="HlyD-like secretion proteins"/>
    <property type="match status" value="1"/>
</dbReference>
<dbReference type="Proteomes" id="UP000323161">
    <property type="component" value="Unassembled WGS sequence"/>
</dbReference>
<organism evidence="4 5">
    <name type="scientific">Marinobacter salinexigens</name>
    <dbReference type="NCBI Taxonomy" id="2919747"/>
    <lineage>
        <taxon>Bacteria</taxon>
        <taxon>Pseudomonadati</taxon>
        <taxon>Pseudomonadota</taxon>
        <taxon>Gammaproteobacteria</taxon>
        <taxon>Pseudomonadales</taxon>
        <taxon>Marinobacteraceae</taxon>
        <taxon>Marinobacter</taxon>
    </lineage>
</organism>
<keyword evidence="5" id="KW-1185">Reference proteome</keyword>
<dbReference type="GO" id="GO:1990281">
    <property type="term" value="C:efflux pump complex"/>
    <property type="evidence" value="ECO:0007669"/>
    <property type="project" value="TreeGrafter"/>
</dbReference>